<dbReference type="Proteomes" id="UP000184440">
    <property type="component" value="Unassembled WGS sequence"/>
</dbReference>
<evidence type="ECO:0000313" key="3">
    <source>
        <dbReference type="Proteomes" id="UP000184440"/>
    </source>
</evidence>
<keyword evidence="3" id="KW-1185">Reference proteome</keyword>
<evidence type="ECO:0000313" key="2">
    <source>
        <dbReference type="EMBL" id="SHM88457.1"/>
    </source>
</evidence>
<proteinExistence type="predicted"/>
<dbReference type="STRING" id="134849.SAMN05443668_10266"/>
<dbReference type="EMBL" id="FRCS01000002">
    <property type="protein sequence ID" value="SHM88457.1"/>
    <property type="molecule type" value="Genomic_DNA"/>
</dbReference>
<sequence length="172" mass="18486">MSSIRRGEQSMFRSTAVATPAAVVALAAVVTGVLAGCESTPEPPEESAAAQAVLPEQEQDEPEITLIGKTWQPVDFTGCAVPWGLAVMVEDAGITQREFTFHSGGSITVRQVESPRSPDTADTYSLAYSRDGSTLNIRAGLGVDSWTIRELTLARLLVEDVNGHRCWLRRIG</sequence>
<dbReference type="AlphaFoldDB" id="A0A1M7MDN9"/>
<organism evidence="2 3">
    <name type="scientific">Cryptosporangium aurantiacum</name>
    <dbReference type="NCBI Taxonomy" id="134849"/>
    <lineage>
        <taxon>Bacteria</taxon>
        <taxon>Bacillati</taxon>
        <taxon>Actinomycetota</taxon>
        <taxon>Actinomycetes</taxon>
        <taxon>Cryptosporangiales</taxon>
        <taxon>Cryptosporangiaceae</taxon>
        <taxon>Cryptosporangium</taxon>
    </lineage>
</organism>
<accession>A0A1M7MDN9</accession>
<feature type="region of interest" description="Disordered" evidence="1">
    <location>
        <begin position="36"/>
        <end position="59"/>
    </location>
</feature>
<evidence type="ECO:0000256" key="1">
    <source>
        <dbReference type="SAM" id="MobiDB-lite"/>
    </source>
</evidence>
<protein>
    <submittedName>
        <fullName evidence="2">Uncharacterized protein</fullName>
    </submittedName>
</protein>
<reference evidence="2 3" key="1">
    <citation type="submission" date="2016-11" db="EMBL/GenBank/DDBJ databases">
        <authorList>
            <person name="Jaros S."/>
            <person name="Januszkiewicz K."/>
            <person name="Wedrychowicz H."/>
        </authorList>
    </citation>
    <scope>NUCLEOTIDE SEQUENCE [LARGE SCALE GENOMIC DNA]</scope>
    <source>
        <strain evidence="2 3">DSM 46144</strain>
    </source>
</reference>
<gene>
    <name evidence="2" type="ORF">SAMN05443668_10266</name>
</gene>
<name>A0A1M7MDN9_9ACTN</name>